<dbReference type="InterPro" id="IPR029787">
    <property type="entry name" value="Nucleotide_cyclase"/>
</dbReference>
<evidence type="ECO:0000259" key="1">
    <source>
        <dbReference type="PROSITE" id="PS50887"/>
    </source>
</evidence>
<feature type="domain" description="GGDEF" evidence="1">
    <location>
        <begin position="251"/>
        <end position="381"/>
    </location>
</feature>
<dbReference type="NCBIfam" id="TIGR00254">
    <property type="entry name" value="GGDEF"/>
    <property type="match status" value="1"/>
</dbReference>
<dbReference type="PROSITE" id="PS50887">
    <property type="entry name" value="GGDEF"/>
    <property type="match status" value="1"/>
</dbReference>
<dbReference type="EMBL" id="VSSQ01024516">
    <property type="protein sequence ID" value="MPM72076.1"/>
    <property type="molecule type" value="Genomic_DNA"/>
</dbReference>
<accession>A0A645C2M6</accession>
<dbReference type="Gene3D" id="3.30.450.20">
    <property type="entry name" value="PAS domain"/>
    <property type="match status" value="1"/>
</dbReference>
<dbReference type="FunFam" id="3.30.70.270:FF:000001">
    <property type="entry name" value="Diguanylate cyclase domain protein"/>
    <property type="match status" value="1"/>
</dbReference>
<dbReference type="InterPro" id="IPR052163">
    <property type="entry name" value="DGC-Regulatory_Protein"/>
</dbReference>
<protein>
    <recommendedName>
        <fullName evidence="1">GGDEF domain-containing protein</fullName>
    </recommendedName>
</protein>
<sequence>MAKSGLVKTDSLETYYNLYNEIVSGKHASGSAVLELNIRSMSSNGNWYRADYSIIYGVDGKPAQAVVSLENISEQYEREVAYKKWEQTYASLPQGQIAYLEFDLTRNHFEAGKGGLIGALPETLERSMESVVSYVAEHWAHEDDRARFRSYAARERLLTEFFASGQPGTLEYRHLRAKGLYGWVRVSVQMLPDPYSCNVRAFLLLQDIDAQKREELSLRSRISLDNLTGVLNRKAFIERTETLLLKIEPGHTHAFVMVDIDHFKHINDRFGHGYGDRVLTRVAETLQSTLRSNDLVARMGGDEFALLLINVISREALVAKLLYLREQIYQRVSSDTVISCSFGAACCPSDGMTFDELYFKADIALYAAKEEGRNCARVYEGGMHPQALMEEQNGL</sequence>
<dbReference type="InterPro" id="IPR035965">
    <property type="entry name" value="PAS-like_dom_sf"/>
</dbReference>
<name>A0A645C2M6_9ZZZZ</name>
<gene>
    <name evidence="2" type="ORF">SDC9_119049</name>
</gene>
<reference evidence="2" key="1">
    <citation type="submission" date="2019-08" db="EMBL/GenBank/DDBJ databases">
        <authorList>
            <person name="Kucharzyk K."/>
            <person name="Murdoch R.W."/>
            <person name="Higgins S."/>
            <person name="Loffler F."/>
        </authorList>
    </citation>
    <scope>NUCLEOTIDE SEQUENCE</scope>
</reference>
<dbReference type="SUPFAM" id="SSF55785">
    <property type="entry name" value="PYP-like sensor domain (PAS domain)"/>
    <property type="match status" value="1"/>
</dbReference>
<dbReference type="Gene3D" id="3.30.70.270">
    <property type="match status" value="1"/>
</dbReference>
<dbReference type="SMART" id="SM00267">
    <property type="entry name" value="GGDEF"/>
    <property type="match status" value="1"/>
</dbReference>
<dbReference type="InterPro" id="IPR043128">
    <property type="entry name" value="Rev_trsase/Diguanyl_cyclase"/>
</dbReference>
<dbReference type="InterPro" id="IPR000160">
    <property type="entry name" value="GGDEF_dom"/>
</dbReference>
<comment type="caution">
    <text evidence="2">The sequence shown here is derived from an EMBL/GenBank/DDBJ whole genome shotgun (WGS) entry which is preliminary data.</text>
</comment>
<dbReference type="PANTHER" id="PTHR46663:SF4">
    <property type="entry name" value="DIGUANYLATE CYCLASE DGCT-RELATED"/>
    <property type="match status" value="1"/>
</dbReference>
<dbReference type="Pfam" id="PF00990">
    <property type="entry name" value="GGDEF"/>
    <property type="match status" value="1"/>
</dbReference>
<dbReference type="PANTHER" id="PTHR46663">
    <property type="entry name" value="DIGUANYLATE CYCLASE DGCT-RELATED"/>
    <property type="match status" value="1"/>
</dbReference>
<proteinExistence type="predicted"/>
<evidence type="ECO:0000313" key="2">
    <source>
        <dbReference type="EMBL" id="MPM72076.1"/>
    </source>
</evidence>
<dbReference type="CDD" id="cd01949">
    <property type="entry name" value="GGDEF"/>
    <property type="match status" value="1"/>
</dbReference>
<organism evidence="2">
    <name type="scientific">bioreactor metagenome</name>
    <dbReference type="NCBI Taxonomy" id="1076179"/>
    <lineage>
        <taxon>unclassified sequences</taxon>
        <taxon>metagenomes</taxon>
        <taxon>ecological metagenomes</taxon>
    </lineage>
</organism>
<dbReference type="AlphaFoldDB" id="A0A645C2M6"/>
<dbReference type="SUPFAM" id="SSF55073">
    <property type="entry name" value="Nucleotide cyclase"/>
    <property type="match status" value="1"/>
</dbReference>